<name>A0A0P1B614_PLAHL</name>
<accession>A0A0P1B614</accession>
<evidence type="ECO:0000256" key="9">
    <source>
        <dbReference type="RuleBase" id="RU003423"/>
    </source>
</evidence>
<dbReference type="STRING" id="4781.A0A0P1B614"/>
<dbReference type="InterPro" id="IPR023213">
    <property type="entry name" value="CAT-like_dom_sf"/>
</dbReference>
<dbReference type="Gene3D" id="3.30.559.10">
    <property type="entry name" value="Chloramphenicol acetyltransferase-like domain"/>
    <property type="match status" value="1"/>
</dbReference>
<dbReference type="PANTHER" id="PTHR43416:SF5">
    <property type="entry name" value="DIHYDROLIPOYLLYSINE-RESIDUE SUCCINYLTRANSFERASE COMPONENT OF 2-OXOGLUTARATE DEHYDROGENASE COMPLEX, MITOCHONDRIAL"/>
    <property type="match status" value="1"/>
</dbReference>
<dbReference type="EMBL" id="CCYD01003101">
    <property type="protein sequence ID" value="CEG49888.1"/>
    <property type="molecule type" value="Genomic_DNA"/>
</dbReference>
<evidence type="ECO:0000256" key="10">
    <source>
        <dbReference type="SAM" id="MobiDB-lite"/>
    </source>
</evidence>
<dbReference type="Proteomes" id="UP000054928">
    <property type="component" value="Unassembled WGS sequence"/>
</dbReference>
<evidence type="ECO:0000256" key="7">
    <source>
        <dbReference type="ARBA" id="ARBA00022946"/>
    </source>
</evidence>
<sequence>MIKPLSYNHVKSCPHKKKALIAQLKPAPTAQCHMNALSFVNRSVPQSKSLLTPLTRAFSSAASETVPVPSMGDSISEGTVVEWLKAPGDFVGTDEVVVVLETDKVSVDVRTPFSGVLEAQLAQVDENVSVGAPLFSVAKKDTGNTSAVVEYKENTAGSPESAGEDFQTIKVPSMGDSISEGTVVTILKQIDDYVHADEAVVVVETDKVSVDVNASVSGKLKKILAKIDDVVKVGSPLFIIDKAVSAPAKATASKATPVSAFAESTQVAPLSPSDPSKLVSTAPAAPPTPTKGRYNRNETRVKMSALKVRASQRLKDTQNSAAILSTFQECDLGNLIALRDELGPIFEKTHGLKLGILSSFVKASAQALRQIPSANAFVDMENKEIIYNEFVDINVAIASERGVVMPVIRNVEKLSVKDIETTLATLEQQTRDGTLALEDLAGGTFTISNNGVNGALLSTSMLAAPQSAVLGVHGVKMRPAVVAGKVVPRPMMFLSLTYDHRIIDGREGVTLLKTIAEAINDPRRLLLDM</sequence>
<keyword evidence="4" id="KW-0816">Tricarboxylic acid cycle</keyword>
<dbReference type="InterPro" id="IPR000089">
    <property type="entry name" value="Biotin_lipoyl"/>
</dbReference>
<comment type="similarity">
    <text evidence="3 9">Belongs to the 2-oxoacid dehydrogenase family.</text>
</comment>
<dbReference type="GO" id="GO:0006099">
    <property type="term" value="P:tricarboxylic acid cycle"/>
    <property type="evidence" value="ECO:0007669"/>
    <property type="project" value="UniProtKB-KW"/>
</dbReference>
<keyword evidence="6 9" id="KW-0450">Lipoyl</keyword>
<evidence type="ECO:0000256" key="4">
    <source>
        <dbReference type="ARBA" id="ARBA00022532"/>
    </source>
</evidence>
<dbReference type="OMA" id="PRPMMFL"/>
<evidence type="ECO:0000259" key="11">
    <source>
        <dbReference type="PROSITE" id="PS50968"/>
    </source>
</evidence>
<dbReference type="GeneID" id="36402680"/>
<comment type="cofactor">
    <cofactor evidence="1 9">
        <name>(R)-lipoate</name>
        <dbReference type="ChEBI" id="CHEBI:83088"/>
    </cofactor>
</comment>
<dbReference type="SUPFAM" id="SSF51230">
    <property type="entry name" value="Single hybrid motif"/>
    <property type="match status" value="2"/>
</dbReference>
<keyword evidence="7" id="KW-0809">Transit peptide</keyword>
<dbReference type="RefSeq" id="XP_024586257.1">
    <property type="nucleotide sequence ID" value="XM_024721127.1"/>
</dbReference>
<dbReference type="Pfam" id="PF00198">
    <property type="entry name" value="2-oxoacid_dh"/>
    <property type="match status" value="1"/>
</dbReference>
<dbReference type="GO" id="GO:0005739">
    <property type="term" value="C:mitochondrion"/>
    <property type="evidence" value="ECO:0007669"/>
    <property type="project" value="TreeGrafter"/>
</dbReference>
<feature type="region of interest" description="Disordered" evidence="10">
    <location>
        <begin position="267"/>
        <end position="295"/>
    </location>
</feature>
<dbReference type="InterPro" id="IPR050537">
    <property type="entry name" value="2-oxoacid_dehydrogenase"/>
</dbReference>
<evidence type="ECO:0000256" key="6">
    <source>
        <dbReference type="ARBA" id="ARBA00022823"/>
    </source>
</evidence>
<evidence type="ECO:0000256" key="5">
    <source>
        <dbReference type="ARBA" id="ARBA00022679"/>
    </source>
</evidence>
<dbReference type="AlphaFoldDB" id="A0A0P1B614"/>
<evidence type="ECO:0000313" key="13">
    <source>
        <dbReference type="Proteomes" id="UP000054928"/>
    </source>
</evidence>
<dbReference type="Gene3D" id="2.40.50.100">
    <property type="match status" value="2"/>
</dbReference>
<dbReference type="InterPro" id="IPR011053">
    <property type="entry name" value="Single_hybrid_motif"/>
</dbReference>
<dbReference type="PROSITE" id="PS50968">
    <property type="entry name" value="BIOTINYL_LIPOYL"/>
    <property type="match status" value="2"/>
</dbReference>
<evidence type="ECO:0000256" key="8">
    <source>
        <dbReference type="ARBA" id="ARBA00023315"/>
    </source>
</evidence>
<proteinExistence type="inferred from homology"/>
<dbReference type="PANTHER" id="PTHR43416">
    <property type="entry name" value="DIHYDROLIPOYLLYSINE-RESIDUE SUCCINYLTRANSFERASE COMPONENT OF 2-OXOGLUTARATE DEHYDROGENASE COMPLEX, MITOCHONDRIAL-RELATED"/>
    <property type="match status" value="1"/>
</dbReference>
<dbReference type="EC" id="2.3.1.-" evidence="9"/>
<reference evidence="13" key="1">
    <citation type="submission" date="2014-09" db="EMBL/GenBank/DDBJ databases">
        <authorList>
            <person name="Sharma Rahul"/>
            <person name="Thines Marco"/>
        </authorList>
    </citation>
    <scope>NUCLEOTIDE SEQUENCE [LARGE SCALE GENOMIC DNA]</scope>
</reference>
<evidence type="ECO:0000256" key="1">
    <source>
        <dbReference type="ARBA" id="ARBA00001938"/>
    </source>
</evidence>
<evidence type="ECO:0000256" key="2">
    <source>
        <dbReference type="ARBA" id="ARBA00005145"/>
    </source>
</evidence>
<evidence type="ECO:0000313" key="12">
    <source>
        <dbReference type="EMBL" id="CEG49888.1"/>
    </source>
</evidence>
<protein>
    <recommendedName>
        <fullName evidence="9">Dihydrolipoamide acetyltransferase component of pyruvate dehydrogenase complex</fullName>
        <ecNumber evidence="9">2.3.1.-</ecNumber>
    </recommendedName>
</protein>
<dbReference type="CDD" id="cd06849">
    <property type="entry name" value="lipoyl_domain"/>
    <property type="match status" value="2"/>
</dbReference>
<keyword evidence="13" id="KW-1185">Reference proteome</keyword>
<dbReference type="Pfam" id="PF00364">
    <property type="entry name" value="Biotin_lipoyl"/>
    <property type="match status" value="2"/>
</dbReference>
<dbReference type="InterPro" id="IPR001078">
    <property type="entry name" value="2-oxoacid_DH_actylTfrase"/>
</dbReference>
<dbReference type="GO" id="GO:0004149">
    <property type="term" value="F:dihydrolipoyllysine-residue succinyltransferase activity"/>
    <property type="evidence" value="ECO:0007669"/>
    <property type="project" value="TreeGrafter"/>
</dbReference>
<comment type="pathway">
    <text evidence="2">Amino-acid degradation; L-lysine degradation via saccharopine pathway; glutaryl-CoA from L-lysine: step 6/6.</text>
</comment>
<keyword evidence="5 9" id="KW-0808">Transferase</keyword>
<dbReference type="SUPFAM" id="SSF52777">
    <property type="entry name" value="CoA-dependent acyltransferases"/>
    <property type="match status" value="1"/>
</dbReference>
<feature type="domain" description="Lipoyl-binding" evidence="11">
    <location>
        <begin position="166"/>
        <end position="241"/>
    </location>
</feature>
<dbReference type="PROSITE" id="PS00189">
    <property type="entry name" value="LIPOYL"/>
    <property type="match status" value="2"/>
</dbReference>
<keyword evidence="8 9" id="KW-0012">Acyltransferase</keyword>
<dbReference type="InterPro" id="IPR003016">
    <property type="entry name" value="2-oxoA_DH_lipoyl-BS"/>
</dbReference>
<dbReference type="OrthoDB" id="5391403at2759"/>
<evidence type="ECO:0000256" key="3">
    <source>
        <dbReference type="ARBA" id="ARBA00007317"/>
    </source>
</evidence>
<feature type="domain" description="Lipoyl-binding" evidence="11">
    <location>
        <begin position="63"/>
        <end position="138"/>
    </location>
</feature>
<organism evidence="12 13">
    <name type="scientific">Plasmopara halstedii</name>
    <name type="common">Downy mildew of sunflower</name>
    <dbReference type="NCBI Taxonomy" id="4781"/>
    <lineage>
        <taxon>Eukaryota</taxon>
        <taxon>Sar</taxon>
        <taxon>Stramenopiles</taxon>
        <taxon>Oomycota</taxon>
        <taxon>Peronosporomycetes</taxon>
        <taxon>Peronosporales</taxon>
        <taxon>Peronosporaceae</taxon>
        <taxon>Plasmopara</taxon>
    </lineage>
</organism>